<accession>A0ABY4L6Q0</accession>
<proteinExistence type="predicted"/>
<name>A0ABY4L6Q0_THEAE</name>
<reference evidence="1 2" key="1">
    <citation type="submission" date="2020-04" db="EMBL/GenBank/DDBJ databases">
        <title>Thermobifida alba genome sequencing and assembly.</title>
        <authorList>
            <person name="Luzics S."/>
            <person name="Horvath B."/>
            <person name="Nagy I."/>
            <person name="Toth A."/>
            <person name="Nagy I."/>
            <person name="Kukolya J."/>
        </authorList>
    </citation>
    <scope>NUCLEOTIDE SEQUENCE [LARGE SCALE GENOMIC DNA]</scope>
    <source>
        <strain evidence="1 2">DSM 43795</strain>
    </source>
</reference>
<dbReference type="Proteomes" id="UP000832041">
    <property type="component" value="Chromosome"/>
</dbReference>
<evidence type="ECO:0000313" key="2">
    <source>
        <dbReference type="Proteomes" id="UP000832041"/>
    </source>
</evidence>
<protein>
    <submittedName>
        <fullName evidence="1">Uncharacterized protein</fullName>
    </submittedName>
</protein>
<evidence type="ECO:0000313" key="1">
    <source>
        <dbReference type="EMBL" id="UPT23355.1"/>
    </source>
</evidence>
<organism evidence="1 2">
    <name type="scientific">Thermobifida alba</name>
    <name type="common">Thermomonospora alba</name>
    <dbReference type="NCBI Taxonomy" id="53522"/>
    <lineage>
        <taxon>Bacteria</taxon>
        <taxon>Bacillati</taxon>
        <taxon>Actinomycetota</taxon>
        <taxon>Actinomycetes</taxon>
        <taxon>Streptosporangiales</taxon>
        <taxon>Nocardiopsidaceae</taxon>
        <taxon>Thermobifida</taxon>
    </lineage>
</organism>
<dbReference type="EMBL" id="CP051627">
    <property type="protein sequence ID" value="UPT23355.1"/>
    <property type="molecule type" value="Genomic_DNA"/>
</dbReference>
<keyword evidence="2" id="KW-1185">Reference proteome</keyword>
<gene>
    <name evidence="1" type="ORF">FOF52_05740</name>
</gene>
<sequence>MRYRYTEAERAAFDIVRAIRVGDADADMAEALGADRLAARAPSDEVVRRLYDRAADHGHEGLVMLTSALGRLALAGLTALAHAQQRSVDDLLADYEAHLTTDRTFDDEP</sequence>